<sequence length="469" mass="51622">MRSHGEPNSDWDEKKLTGGTNSPASESMHTPAASTVPSQGNSEDQEKSPKALAILEACKGGDIEALTALAVSEGGFLSDDLRRHAWPILLGSSSSAPDPAHQHDGTTPTTRSASSGENEKGDGLDKPWRELPRHRDEDQVRLDVDRSFIYYPDPDGGGGKADNMTPDTSQADLDHKKTELSDLITETLRRYPFLCYFQGYHDICQVLLLVLDPAQRPSAMARLSALRIRDFMLPNLAPAVAQLRLIPDILGAADPALCAHLSQTEPFFALSGTLTMYAHDIQSYGAIARLFDALLAREPVFGVYMFARIVLDRRAELFDTPANEPEMLHSILSKLPQPLQLEELIRGTDALFARHPPESLRAAWRRHISPASVLKTARDTRACAAQSMADGEHFFQAQLRELQWAERKELLARTVWSYAVAARKRVRSPMVKGVLVAVLVGAVAVYLSKSKAQPGGIMTYLASFWSSKM</sequence>
<feature type="region of interest" description="Disordered" evidence="2">
    <location>
        <begin position="92"/>
        <end position="137"/>
    </location>
</feature>
<feature type="compositionally biased region" description="Polar residues" evidence="2">
    <location>
        <begin position="105"/>
        <end position="116"/>
    </location>
</feature>
<feature type="compositionally biased region" description="Basic and acidic residues" evidence="2">
    <location>
        <begin position="1"/>
        <end position="16"/>
    </location>
</feature>
<evidence type="ECO:0000256" key="2">
    <source>
        <dbReference type="SAM" id="MobiDB-lite"/>
    </source>
</evidence>
<keyword evidence="5" id="KW-1185">Reference proteome</keyword>
<reference evidence="4 5" key="1">
    <citation type="submission" date="2023-01" db="EMBL/GenBank/DDBJ databases">
        <title>Analysis of 21 Apiospora genomes using comparative genomics revels a genus with tremendous synthesis potential of carbohydrate active enzymes and secondary metabolites.</title>
        <authorList>
            <person name="Sorensen T."/>
        </authorList>
    </citation>
    <scope>NUCLEOTIDE SEQUENCE [LARGE SCALE GENOMIC DNA]</scope>
    <source>
        <strain evidence="4 5">CBS 20057</strain>
    </source>
</reference>
<feature type="compositionally biased region" description="Polar residues" evidence="2">
    <location>
        <begin position="18"/>
        <end position="42"/>
    </location>
</feature>
<comment type="caution">
    <text evidence="4">The sequence shown here is derived from an EMBL/GenBank/DDBJ whole genome shotgun (WGS) entry which is preliminary data.</text>
</comment>
<keyword evidence="1" id="KW-0343">GTPase activation</keyword>
<protein>
    <recommendedName>
        <fullName evidence="3">Rab-GAP TBC domain-containing protein</fullName>
    </recommendedName>
</protein>
<dbReference type="PROSITE" id="PS50086">
    <property type="entry name" value="TBC_RABGAP"/>
    <property type="match status" value="1"/>
</dbReference>
<dbReference type="InterPro" id="IPR000195">
    <property type="entry name" value="Rab-GAP-TBC_dom"/>
</dbReference>
<evidence type="ECO:0000313" key="5">
    <source>
        <dbReference type="Proteomes" id="UP001396898"/>
    </source>
</evidence>
<accession>A0ABR1SD60</accession>
<evidence type="ECO:0000313" key="4">
    <source>
        <dbReference type="EMBL" id="KAK8029144.1"/>
    </source>
</evidence>
<dbReference type="Gene3D" id="1.10.8.1310">
    <property type="match status" value="1"/>
</dbReference>
<dbReference type="EMBL" id="JAQQWI010000007">
    <property type="protein sequence ID" value="KAK8029144.1"/>
    <property type="molecule type" value="Genomic_DNA"/>
</dbReference>
<feature type="domain" description="Rab-GAP TBC" evidence="3">
    <location>
        <begin position="76"/>
        <end position="298"/>
    </location>
</feature>
<dbReference type="InterPro" id="IPR045913">
    <property type="entry name" value="TBC20/Gyp8-like"/>
</dbReference>
<dbReference type="SUPFAM" id="SSF47923">
    <property type="entry name" value="Ypt/Rab-GAP domain of gyp1p"/>
    <property type="match status" value="1"/>
</dbReference>
<proteinExistence type="predicted"/>
<name>A0ABR1SD60_9PEZI</name>
<dbReference type="InterPro" id="IPR035969">
    <property type="entry name" value="Rab-GAP_TBC_sf"/>
</dbReference>
<feature type="region of interest" description="Disordered" evidence="2">
    <location>
        <begin position="1"/>
        <end position="49"/>
    </location>
</feature>
<gene>
    <name evidence="4" type="ORF">PG991_006200</name>
</gene>
<dbReference type="Gene3D" id="1.10.472.80">
    <property type="entry name" value="Ypt/Rab-GAP domain of gyp1p, domain 3"/>
    <property type="match status" value="1"/>
</dbReference>
<dbReference type="PANTHER" id="PTHR20913:SF7">
    <property type="entry name" value="RE60063P"/>
    <property type="match status" value="1"/>
</dbReference>
<evidence type="ECO:0000256" key="1">
    <source>
        <dbReference type="ARBA" id="ARBA00022468"/>
    </source>
</evidence>
<feature type="compositionally biased region" description="Basic and acidic residues" evidence="2">
    <location>
        <begin position="117"/>
        <end position="137"/>
    </location>
</feature>
<organism evidence="4 5">
    <name type="scientific">Apiospora marii</name>
    <dbReference type="NCBI Taxonomy" id="335849"/>
    <lineage>
        <taxon>Eukaryota</taxon>
        <taxon>Fungi</taxon>
        <taxon>Dikarya</taxon>
        <taxon>Ascomycota</taxon>
        <taxon>Pezizomycotina</taxon>
        <taxon>Sordariomycetes</taxon>
        <taxon>Xylariomycetidae</taxon>
        <taxon>Amphisphaeriales</taxon>
        <taxon>Apiosporaceae</taxon>
        <taxon>Apiospora</taxon>
    </lineage>
</organism>
<dbReference type="Pfam" id="PF00566">
    <property type="entry name" value="RabGAP-TBC"/>
    <property type="match status" value="1"/>
</dbReference>
<evidence type="ECO:0000259" key="3">
    <source>
        <dbReference type="PROSITE" id="PS50086"/>
    </source>
</evidence>
<dbReference type="PANTHER" id="PTHR20913">
    <property type="entry name" value="TBC1 DOMAIN FAMILY MEMBER 20/GTPASE"/>
    <property type="match status" value="1"/>
</dbReference>
<dbReference type="Proteomes" id="UP001396898">
    <property type="component" value="Unassembled WGS sequence"/>
</dbReference>